<dbReference type="KEGG" id="phc:BBI08_08080"/>
<name>A0A1C7DQA7_9BACL</name>
<evidence type="ECO:0000313" key="1">
    <source>
        <dbReference type="EMBL" id="ANU13810.1"/>
    </source>
</evidence>
<proteinExistence type="predicted"/>
<sequence>MKYMQYKGVVEREYKKSLRKIMHEICVVEGLNSSLGAKKLGIAKEIFVYWRSFYRLDRNQQLFDQTIDDIDQMKFLYLNEATAIDSKRPLKHDDEQSLEGLEELVGRMVEYYKCVHAESNGLAKDTGNLPLYEFVQELLEDYKSGRLLMEVESQKKKAQ</sequence>
<keyword evidence="2" id="KW-1185">Reference proteome</keyword>
<dbReference type="Proteomes" id="UP000092687">
    <property type="component" value="Chromosome"/>
</dbReference>
<protein>
    <submittedName>
        <fullName evidence="1">Uncharacterized protein</fullName>
    </submittedName>
</protein>
<dbReference type="RefSeq" id="WP_008498187.1">
    <property type="nucleotide sequence ID" value="NZ_CP016537.2"/>
</dbReference>
<accession>A0A1C7DQA7</accession>
<organism evidence="1 2">
    <name type="scientific">Planococcus halocryophilus</name>
    <dbReference type="NCBI Taxonomy" id="1215089"/>
    <lineage>
        <taxon>Bacteria</taxon>
        <taxon>Bacillati</taxon>
        <taxon>Bacillota</taxon>
        <taxon>Bacilli</taxon>
        <taxon>Bacillales</taxon>
        <taxon>Caryophanaceae</taxon>
        <taxon>Planococcus</taxon>
    </lineage>
</organism>
<dbReference type="STRING" id="1215089.BBI08_08080"/>
<dbReference type="OrthoDB" id="2967073at2"/>
<evidence type="ECO:0000313" key="2">
    <source>
        <dbReference type="Proteomes" id="UP000092687"/>
    </source>
</evidence>
<dbReference type="AlphaFoldDB" id="A0A1C7DQA7"/>
<gene>
    <name evidence="1" type="ORF">BBI08_08080</name>
</gene>
<dbReference type="EMBL" id="CP016537">
    <property type="protein sequence ID" value="ANU13810.1"/>
    <property type="molecule type" value="Genomic_DNA"/>
</dbReference>
<reference evidence="1" key="1">
    <citation type="submission" date="2016-10" db="EMBL/GenBank/DDBJ databases">
        <authorList>
            <person name="de Groot N.N."/>
        </authorList>
    </citation>
    <scope>NUCLEOTIDE SEQUENCE</scope>
    <source>
        <strain evidence="1">DSM 24743</strain>
    </source>
</reference>